<dbReference type="PANTHER" id="PTHR30344:SF1">
    <property type="entry name" value="6-PHOSPHOGLUCONOLACTONASE"/>
    <property type="match status" value="1"/>
</dbReference>
<dbReference type="InterPro" id="IPR019405">
    <property type="entry name" value="Lactonase_7-beta_prop"/>
</dbReference>
<dbReference type="AlphaFoldDB" id="A0A928VSI6"/>
<evidence type="ECO:0000313" key="3">
    <source>
        <dbReference type="Proteomes" id="UP000625316"/>
    </source>
</evidence>
<proteinExistence type="inferred from homology"/>
<organism evidence="2 3">
    <name type="scientific">Romeriopsis navalis LEGE 11480</name>
    <dbReference type="NCBI Taxonomy" id="2777977"/>
    <lineage>
        <taxon>Bacteria</taxon>
        <taxon>Bacillati</taxon>
        <taxon>Cyanobacteriota</taxon>
        <taxon>Cyanophyceae</taxon>
        <taxon>Leptolyngbyales</taxon>
        <taxon>Leptolyngbyaceae</taxon>
        <taxon>Romeriopsis</taxon>
        <taxon>Romeriopsis navalis</taxon>
    </lineage>
</organism>
<evidence type="ECO:0000313" key="2">
    <source>
        <dbReference type="EMBL" id="MBE9031750.1"/>
    </source>
</evidence>
<name>A0A928VSI6_9CYAN</name>
<dbReference type="EMBL" id="JADEXQ010000074">
    <property type="protein sequence ID" value="MBE9031750.1"/>
    <property type="molecule type" value="Genomic_DNA"/>
</dbReference>
<evidence type="ECO:0000256" key="1">
    <source>
        <dbReference type="ARBA" id="ARBA00005564"/>
    </source>
</evidence>
<dbReference type="PANTHER" id="PTHR30344">
    <property type="entry name" value="6-PHOSPHOGLUCONOLACTONASE-RELATED"/>
    <property type="match status" value="1"/>
</dbReference>
<dbReference type="SUPFAM" id="SSF51004">
    <property type="entry name" value="C-terminal (heme d1) domain of cytochrome cd1-nitrite reductase"/>
    <property type="match status" value="1"/>
</dbReference>
<dbReference type="Gene3D" id="2.130.10.10">
    <property type="entry name" value="YVTN repeat-like/Quinoprotein amine dehydrogenase"/>
    <property type="match status" value="3"/>
</dbReference>
<accession>A0A928VSI6</accession>
<comment type="caution">
    <text evidence="2">The sequence shown here is derived from an EMBL/GenBank/DDBJ whole genome shotgun (WGS) entry which is preliminary data.</text>
</comment>
<dbReference type="GO" id="GO:0017057">
    <property type="term" value="F:6-phosphogluconolactonase activity"/>
    <property type="evidence" value="ECO:0007669"/>
    <property type="project" value="TreeGrafter"/>
</dbReference>
<comment type="similarity">
    <text evidence="1">Belongs to the cycloisomerase 2 family.</text>
</comment>
<dbReference type="RefSeq" id="WP_264326577.1">
    <property type="nucleotide sequence ID" value="NZ_JADEXQ010000074.1"/>
</dbReference>
<sequence length="377" mass="39922">MQFKFLPLAVMGTVAFTTTAPMASHATPRQRRVETVFTSSNETSGNRILAFQEDRSGRLQLKYSIPTGGTGTGGGLGNQSAIKFSPGRRWLLSVNAGSNDVSVFDSWKGKLKLTDRVSSNGERPVSVAVQGNFVYVVNAGSNSVSGFRLNRFTGKLKPLPNSSRALSSDNTAPAQVSFTPNGRALIVTEKATQKIASFPIERNGYLGQATFNQSSGQTPFGFAFNRRGQLFVSEAAGGAPGASSLSSYNVRRQGRNRGQLTAITPSSPTNQTAACWVVITRNGRYAYTTNTGSGTITGYRINRRGQLSLLNPDGLTANTGEGSAPLDMALSRNNRELYVLNSGTNTIGAFDVNRDGSLTAKAGAEGLPQGSTGLAVR</sequence>
<dbReference type="InterPro" id="IPR050282">
    <property type="entry name" value="Cycloisomerase_2"/>
</dbReference>
<protein>
    <submittedName>
        <fullName evidence="2">Beta-propeller fold lactonase family protein</fullName>
    </submittedName>
</protein>
<gene>
    <name evidence="2" type="ORF">IQ266_18615</name>
</gene>
<dbReference type="Pfam" id="PF10282">
    <property type="entry name" value="Lactonase"/>
    <property type="match status" value="3"/>
</dbReference>
<reference evidence="2" key="1">
    <citation type="submission" date="2020-10" db="EMBL/GenBank/DDBJ databases">
        <authorList>
            <person name="Castelo-Branco R."/>
            <person name="Eusebio N."/>
            <person name="Adriana R."/>
            <person name="Vieira A."/>
            <person name="Brugerolle De Fraissinette N."/>
            <person name="Rezende De Castro R."/>
            <person name="Schneider M.P."/>
            <person name="Vasconcelos V."/>
            <person name="Leao P.N."/>
        </authorList>
    </citation>
    <scope>NUCLEOTIDE SEQUENCE</scope>
    <source>
        <strain evidence="2">LEGE 11480</strain>
    </source>
</reference>
<keyword evidence="3" id="KW-1185">Reference proteome</keyword>
<dbReference type="InterPro" id="IPR011048">
    <property type="entry name" value="Haem_d1_sf"/>
</dbReference>
<dbReference type="Proteomes" id="UP000625316">
    <property type="component" value="Unassembled WGS sequence"/>
</dbReference>
<dbReference type="InterPro" id="IPR015943">
    <property type="entry name" value="WD40/YVTN_repeat-like_dom_sf"/>
</dbReference>